<evidence type="ECO:0000256" key="2">
    <source>
        <dbReference type="PROSITE-ProRule" id="PRU00169"/>
    </source>
</evidence>
<dbReference type="Gene3D" id="3.40.50.2300">
    <property type="match status" value="1"/>
</dbReference>
<dbReference type="PANTHER" id="PTHR44591">
    <property type="entry name" value="STRESS RESPONSE REGULATOR PROTEIN 1"/>
    <property type="match status" value="1"/>
</dbReference>
<feature type="domain" description="Response regulatory" evidence="3">
    <location>
        <begin position="4"/>
        <end position="118"/>
    </location>
</feature>
<evidence type="ECO:0000259" key="3">
    <source>
        <dbReference type="PROSITE" id="PS50110"/>
    </source>
</evidence>
<reference evidence="4" key="1">
    <citation type="submission" date="2011-09" db="EMBL/GenBank/DDBJ databases">
        <title>The permanent draft genome of Mucilaginibacter paludis DSM 18603.</title>
        <authorList>
            <consortium name="US DOE Joint Genome Institute (JGI-PGF)"/>
            <person name="Lucas S."/>
            <person name="Han J."/>
            <person name="Lapidus A."/>
            <person name="Bruce D."/>
            <person name="Goodwin L."/>
            <person name="Pitluck S."/>
            <person name="Peters L."/>
            <person name="Kyrpides N."/>
            <person name="Mavromatis K."/>
            <person name="Ivanova N."/>
            <person name="Mikhailova N."/>
            <person name="Held B."/>
            <person name="Detter J.C."/>
            <person name="Tapia R."/>
            <person name="Han C."/>
            <person name="Land M."/>
            <person name="Hauser L."/>
            <person name="Markowitz V."/>
            <person name="Cheng J.-F."/>
            <person name="Hugenholtz P."/>
            <person name="Woyke T."/>
            <person name="Wu D."/>
            <person name="Tindall B."/>
            <person name="Brambilla E."/>
            <person name="Klenk H.-P."/>
            <person name="Eisen J.A."/>
        </authorList>
    </citation>
    <scope>NUCLEOTIDE SEQUENCE [LARGE SCALE GENOMIC DNA]</scope>
    <source>
        <strain evidence="4">DSM 18603</strain>
    </source>
</reference>
<dbReference type="Proteomes" id="UP000002774">
    <property type="component" value="Chromosome"/>
</dbReference>
<dbReference type="eggNOG" id="COG0745">
    <property type="taxonomic scope" value="Bacteria"/>
</dbReference>
<name>H1YC44_9SPHI</name>
<dbReference type="Pfam" id="PF00072">
    <property type="entry name" value="Response_reg"/>
    <property type="match status" value="1"/>
</dbReference>
<proteinExistence type="predicted"/>
<dbReference type="SUPFAM" id="SSF52172">
    <property type="entry name" value="CheY-like"/>
    <property type="match status" value="1"/>
</dbReference>
<evidence type="ECO:0000313" key="4">
    <source>
        <dbReference type="EMBL" id="EHQ29607.1"/>
    </source>
</evidence>
<accession>H1YC44</accession>
<dbReference type="HOGENOM" id="CLU_000445_69_17_10"/>
<dbReference type="InterPro" id="IPR001789">
    <property type="entry name" value="Sig_transdc_resp-reg_receiver"/>
</dbReference>
<feature type="modified residue" description="4-aspartylphosphate" evidence="2">
    <location>
        <position position="53"/>
    </location>
</feature>
<protein>
    <submittedName>
        <fullName evidence="4">Response regulator receiver protein</fullName>
    </submittedName>
</protein>
<organism evidence="4 5">
    <name type="scientific">Mucilaginibacter paludis DSM 18603</name>
    <dbReference type="NCBI Taxonomy" id="714943"/>
    <lineage>
        <taxon>Bacteria</taxon>
        <taxon>Pseudomonadati</taxon>
        <taxon>Bacteroidota</taxon>
        <taxon>Sphingobacteriia</taxon>
        <taxon>Sphingobacteriales</taxon>
        <taxon>Sphingobacteriaceae</taxon>
        <taxon>Mucilaginibacter</taxon>
    </lineage>
</organism>
<sequence>MSKKILAVDDDPYILDALVELLQYSGYDVNTTPKGDEVFNKIDEYKPDIILLDIMLSGMDGRDICRQIKADKQTSGIPVIMISATPNLTQSVLESGANDFVSKPFDIFLLLDKIEQQLLKAS</sequence>
<dbReference type="RefSeq" id="WP_008510913.1">
    <property type="nucleotide sequence ID" value="NZ_CM001403.1"/>
</dbReference>
<dbReference type="PANTHER" id="PTHR44591:SF3">
    <property type="entry name" value="RESPONSE REGULATORY DOMAIN-CONTAINING PROTEIN"/>
    <property type="match status" value="1"/>
</dbReference>
<dbReference type="GO" id="GO:0000160">
    <property type="term" value="P:phosphorelay signal transduction system"/>
    <property type="evidence" value="ECO:0007669"/>
    <property type="project" value="InterPro"/>
</dbReference>
<dbReference type="STRING" id="714943.Mucpa_5536"/>
<evidence type="ECO:0000256" key="1">
    <source>
        <dbReference type="ARBA" id="ARBA00022553"/>
    </source>
</evidence>
<dbReference type="AlphaFoldDB" id="H1YC44"/>
<dbReference type="EMBL" id="CM001403">
    <property type="protein sequence ID" value="EHQ29607.1"/>
    <property type="molecule type" value="Genomic_DNA"/>
</dbReference>
<keyword evidence="5" id="KW-1185">Reference proteome</keyword>
<gene>
    <name evidence="4" type="ORF">Mucpa_5536</name>
</gene>
<keyword evidence="1 2" id="KW-0597">Phosphoprotein</keyword>
<evidence type="ECO:0000313" key="5">
    <source>
        <dbReference type="Proteomes" id="UP000002774"/>
    </source>
</evidence>
<dbReference type="InterPro" id="IPR011006">
    <property type="entry name" value="CheY-like_superfamily"/>
</dbReference>
<dbReference type="InterPro" id="IPR050595">
    <property type="entry name" value="Bact_response_regulator"/>
</dbReference>
<dbReference type="PROSITE" id="PS50110">
    <property type="entry name" value="RESPONSE_REGULATORY"/>
    <property type="match status" value="1"/>
</dbReference>
<dbReference type="OrthoDB" id="677887at2"/>
<dbReference type="SMART" id="SM00448">
    <property type="entry name" value="REC"/>
    <property type="match status" value="1"/>
</dbReference>